<evidence type="ECO:0000256" key="1">
    <source>
        <dbReference type="ARBA" id="ARBA00011079"/>
    </source>
</evidence>
<keyword evidence="7" id="KW-0121">Carboxypeptidase</keyword>
<dbReference type="Gene3D" id="1.20.120.980">
    <property type="entry name" value="Serine carboxypeptidase S28, SKS domain"/>
    <property type="match status" value="1"/>
</dbReference>
<dbReference type="Pfam" id="PF05577">
    <property type="entry name" value="Peptidase_S28"/>
    <property type="match status" value="1"/>
</dbReference>
<keyword evidence="2" id="KW-0645">Protease</keyword>
<dbReference type="InterPro" id="IPR008758">
    <property type="entry name" value="Peptidase_S28"/>
</dbReference>
<evidence type="ECO:0000256" key="4">
    <source>
        <dbReference type="ARBA" id="ARBA00022801"/>
    </source>
</evidence>
<comment type="similarity">
    <text evidence="1">Belongs to the peptidase S28 family.</text>
</comment>
<dbReference type="GO" id="GO:0004180">
    <property type="term" value="F:carboxypeptidase activity"/>
    <property type="evidence" value="ECO:0007669"/>
    <property type="project" value="UniProtKB-KW"/>
</dbReference>
<dbReference type="InterPro" id="IPR029058">
    <property type="entry name" value="AB_hydrolase_fold"/>
</dbReference>
<evidence type="ECO:0000256" key="2">
    <source>
        <dbReference type="ARBA" id="ARBA00022670"/>
    </source>
</evidence>
<dbReference type="EMBL" id="GEDV01003668">
    <property type="protein sequence ID" value="JAP84889.1"/>
    <property type="molecule type" value="Transcribed_RNA"/>
</dbReference>
<dbReference type="Gene3D" id="3.40.50.1820">
    <property type="entry name" value="alpha/beta hydrolase"/>
    <property type="match status" value="1"/>
</dbReference>
<dbReference type="AlphaFoldDB" id="A0A131Z0C9"/>
<accession>A0A131Z0C9</accession>
<dbReference type="GO" id="GO:0070008">
    <property type="term" value="F:serine-type exopeptidase activity"/>
    <property type="evidence" value="ECO:0007669"/>
    <property type="project" value="InterPro"/>
</dbReference>
<keyword evidence="4" id="KW-0378">Hydrolase</keyword>
<organism evidence="7">
    <name type="scientific">Rhipicephalus appendiculatus</name>
    <name type="common">Brown ear tick</name>
    <dbReference type="NCBI Taxonomy" id="34631"/>
    <lineage>
        <taxon>Eukaryota</taxon>
        <taxon>Metazoa</taxon>
        <taxon>Ecdysozoa</taxon>
        <taxon>Arthropoda</taxon>
        <taxon>Chelicerata</taxon>
        <taxon>Arachnida</taxon>
        <taxon>Acari</taxon>
        <taxon>Parasitiformes</taxon>
        <taxon>Ixodida</taxon>
        <taxon>Ixodoidea</taxon>
        <taxon>Ixodidae</taxon>
        <taxon>Rhipicephalinae</taxon>
        <taxon>Rhipicephalus</taxon>
        <taxon>Rhipicephalus</taxon>
    </lineage>
</organism>
<dbReference type="GO" id="GO:0008239">
    <property type="term" value="F:dipeptidyl-peptidase activity"/>
    <property type="evidence" value="ECO:0007669"/>
    <property type="project" value="TreeGrafter"/>
</dbReference>
<feature type="signal peptide" evidence="6">
    <location>
        <begin position="1"/>
        <end position="23"/>
    </location>
</feature>
<dbReference type="SUPFAM" id="SSF53474">
    <property type="entry name" value="alpha/beta-Hydrolases"/>
    <property type="match status" value="1"/>
</dbReference>
<dbReference type="PANTHER" id="PTHR11010:SF120">
    <property type="entry name" value="LYSOSOMAL PRO-X CARBOXYPEPTIDASE"/>
    <property type="match status" value="1"/>
</dbReference>
<sequence>MTRLCVAVSVALVFFTLAPLEAAAQLRNLTFKIHNFTTKVDHFSYRNNDTFQMRYVVADQHWAKWRGPIFFYPGNEMRVESFVYSTGVMWEWARHFTALLVFAEHRYYGESLPYGENSFKDLEHMAYLSSEQAMADYAELLTWLKNNLEGAKNSRVVAFGGSYGAMLAALMRVKYPHIVEAALASSAPFKMFPGLGSCDRYYRRVTEVFEKSSWGCARDVSRTWPVLDKLGSTPEGCKTMQEKFRTCHNLEPGNYPEFRDWIRRTYSVLAMINYPFAVTYRGPIPARPVKKACGIIRSGMKTEERMVDAVAKVVNMVYNSTGNNSCNNVYPTANMHAYKFQECTELIHPTCTDGVNDMFYPQEWSPEKFAQRCRERFGVTPEFDRMLKKYPMPDFFKTASNIFFTDGSMDPWAAHGLAHAPTIRTKYHLIEGAAHHVDLQFAHRDEPRPYWNARSFARWFIAHWISWYS</sequence>
<evidence type="ECO:0000256" key="3">
    <source>
        <dbReference type="ARBA" id="ARBA00022729"/>
    </source>
</evidence>
<feature type="chain" id="PRO_5007286424" evidence="6">
    <location>
        <begin position="24"/>
        <end position="469"/>
    </location>
</feature>
<proteinExistence type="inferred from homology"/>
<dbReference type="InterPro" id="IPR042269">
    <property type="entry name" value="Ser_carbopepase_S28_SKS"/>
</dbReference>
<dbReference type="GO" id="GO:0006508">
    <property type="term" value="P:proteolysis"/>
    <property type="evidence" value="ECO:0007669"/>
    <property type="project" value="UniProtKB-KW"/>
</dbReference>
<evidence type="ECO:0000256" key="6">
    <source>
        <dbReference type="SAM" id="SignalP"/>
    </source>
</evidence>
<reference evidence="7" key="1">
    <citation type="journal article" date="2016" name="Ticks Tick Borne Dis.">
        <title>De novo assembly and annotation of the salivary gland transcriptome of Rhipicephalus appendiculatus male and female ticks during blood feeding.</title>
        <authorList>
            <person name="de Castro M.H."/>
            <person name="de Klerk D."/>
            <person name="Pienaar R."/>
            <person name="Latif A.A."/>
            <person name="Rees D.J."/>
            <person name="Mans B.J."/>
        </authorList>
    </citation>
    <scope>NUCLEOTIDE SEQUENCE</scope>
    <source>
        <tissue evidence="7">Salivary glands</tissue>
    </source>
</reference>
<name>A0A131Z0C9_RHIAP</name>
<evidence type="ECO:0000313" key="7">
    <source>
        <dbReference type="EMBL" id="JAP84889.1"/>
    </source>
</evidence>
<protein>
    <submittedName>
        <fullName evidence="7">Lysosomal Pro-X carboxypeptidase</fullName>
    </submittedName>
</protein>
<keyword evidence="3 6" id="KW-0732">Signal</keyword>
<keyword evidence="5" id="KW-0325">Glycoprotein</keyword>
<dbReference type="PANTHER" id="PTHR11010">
    <property type="entry name" value="PROTEASE S28 PRO-X CARBOXYPEPTIDASE-RELATED"/>
    <property type="match status" value="1"/>
</dbReference>
<evidence type="ECO:0000256" key="5">
    <source>
        <dbReference type="ARBA" id="ARBA00023180"/>
    </source>
</evidence>